<dbReference type="Gene3D" id="3.10.100.10">
    <property type="entry name" value="Mannose-Binding Protein A, subunit A"/>
    <property type="match status" value="1"/>
</dbReference>
<dbReference type="InterPro" id="IPR018378">
    <property type="entry name" value="C-type_lectin_CS"/>
</dbReference>
<dbReference type="GeneID" id="119722236"/>
<dbReference type="OrthoDB" id="6503162at2759"/>
<evidence type="ECO:0000259" key="2">
    <source>
        <dbReference type="PROSITE" id="PS50041"/>
    </source>
</evidence>
<dbReference type="AlphaFoldDB" id="A0A913Z989"/>
<dbReference type="EnsemblMetazoa" id="XM_038192281.1">
    <property type="protein sequence ID" value="XP_038048209.1"/>
    <property type="gene ID" value="LOC119722236"/>
</dbReference>
<keyword evidence="4" id="KW-1185">Reference proteome</keyword>
<dbReference type="PANTHER" id="PTHR22803">
    <property type="entry name" value="MANNOSE, PHOSPHOLIPASE, LECTIN RECEPTOR RELATED"/>
    <property type="match status" value="1"/>
</dbReference>
<dbReference type="PROSITE" id="PS00615">
    <property type="entry name" value="C_TYPE_LECTIN_1"/>
    <property type="match status" value="1"/>
</dbReference>
<protein>
    <recommendedName>
        <fullName evidence="2">C-type lectin domain-containing protein</fullName>
    </recommendedName>
</protein>
<sequence length="176" mass="18759">MSDATTPTGLVACPTDWIAWSGRCYHRPSAASDGTWDNARAVCQAHGGDIITVRTASENRFLSEAAFGGLLGTSGEPVWLGCRQSSADGTADGNDNGSEFASVGGWQCLRDKEGDDDYVFTNWRDTFPVVSGDDGDQCAVMMPGGYWENVACSVTMGTVCELQPEECKVQDIPGEK</sequence>
<dbReference type="InterPro" id="IPR050111">
    <property type="entry name" value="C-type_lectin/snaclec_domain"/>
</dbReference>
<dbReference type="InterPro" id="IPR001304">
    <property type="entry name" value="C-type_lectin-like"/>
</dbReference>
<dbReference type="PROSITE" id="PS50041">
    <property type="entry name" value="C_TYPE_LECTIN_2"/>
    <property type="match status" value="1"/>
</dbReference>
<evidence type="ECO:0000313" key="3">
    <source>
        <dbReference type="EnsemblMetazoa" id="XP_038048209.1"/>
    </source>
</evidence>
<dbReference type="SUPFAM" id="SSF56436">
    <property type="entry name" value="C-type lectin-like"/>
    <property type="match status" value="1"/>
</dbReference>
<dbReference type="CDD" id="cd00037">
    <property type="entry name" value="CLECT"/>
    <property type="match status" value="1"/>
</dbReference>
<dbReference type="Pfam" id="PF00059">
    <property type="entry name" value="Lectin_C"/>
    <property type="match status" value="1"/>
</dbReference>
<name>A0A913Z989_PATMI</name>
<dbReference type="Proteomes" id="UP000887568">
    <property type="component" value="Unplaced"/>
</dbReference>
<organism evidence="3 4">
    <name type="scientific">Patiria miniata</name>
    <name type="common">Bat star</name>
    <name type="synonym">Asterina miniata</name>
    <dbReference type="NCBI Taxonomy" id="46514"/>
    <lineage>
        <taxon>Eukaryota</taxon>
        <taxon>Metazoa</taxon>
        <taxon>Echinodermata</taxon>
        <taxon>Eleutherozoa</taxon>
        <taxon>Asterozoa</taxon>
        <taxon>Asteroidea</taxon>
        <taxon>Valvatacea</taxon>
        <taxon>Valvatida</taxon>
        <taxon>Asterinidae</taxon>
        <taxon>Patiria</taxon>
    </lineage>
</organism>
<dbReference type="InterPro" id="IPR016187">
    <property type="entry name" value="CTDL_fold"/>
</dbReference>
<proteinExistence type="predicted"/>
<evidence type="ECO:0000256" key="1">
    <source>
        <dbReference type="ARBA" id="ARBA00023157"/>
    </source>
</evidence>
<accession>A0A913Z989</accession>
<evidence type="ECO:0000313" key="4">
    <source>
        <dbReference type="Proteomes" id="UP000887568"/>
    </source>
</evidence>
<reference evidence="3" key="1">
    <citation type="submission" date="2022-11" db="UniProtKB">
        <authorList>
            <consortium name="EnsemblMetazoa"/>
        </authorList>
    </citation>
    <scope>IDENTIFICATION</scope>
</reference>
<dbReference type="InterPro" id="IPR016186">
    <property type="entry name" value="C-type_lectin-like/link_sf"/>
</dbReference>
<feature type="domain" description="C-type lectin" evidence="2">
    <location>
        <begin position="20"/>
        <end position="161"/>
    </location>
</feature>
<dbReference type="SMART" id="SM00034">
    <property type="entry name" value="CLECT"/>
    <property type="match status" value="1"/>
</dbReference>
<dbReference type="RefSeq" id="XP_038048209.1">
    <property type="nucleotide sequence ID" value="XM_038192281.1"/>
</dbReference>
<keyword evidence="1" id="KW-1015">Disulfide bond</keyword>